<name>A0A5E4YFW4_9BURK</name>
<accession>A0A5E4YFW4</accession>
<dbReference type="EMBL" id="CABPSE010000020">
    <property type="protein sequence ID" value="VVE47604.1"/>
    <property type="molecule type" value="Genomic_DNA"/>
</dbReference>
<dbReference type="RefSeq" id="WP_150586831.1">
    <property type="nucleotide sequence ID" value="NZ_CABPSE010000020.1"/>
</dbReference>
<protein>
    <submittedName>
        <fullName evidence="1">Uncharacterized protein</fullName>
    </submittedName>
</protein>
<evidence type="ECO:0000313" key="1">
    <source>
        <dbReference type="EMBL" id="VVE47604.1"/>
    </source>
</evidence>
<gene>
    <name evidence="1" type="ORF">PCO31111_04524</name>
</gene>
<evidence type="ECO:0000313" key="2">
    <source>
        <dbReference type="Proteomes" id="UP000383971"/>
    </source>
</evidence>
<reference evidence="1 2" key="1">
    <citation type="submission" date="2019-08" db="EMBL/GenBank/DDBJ databases">
        <authorList>
            <person name="Peeters C."/>
        </authorList>
    </citation>
    <scope>NUCLEOTIDE SEQUENCE [LARGE SCALE GENOMIC DNA]</scope>
    <source>
        <strain evidence="1 2">LMG 31111</strain>
    </source>
</reference>
<sequence length="168" mass="18836">MSRSGYIDDCENLGLWRGCVERAIRGKRGQQALRELADAMDAMPDKVLAADSLVNADGEFCTLGVLGQARGLNMAPLDPEDPDAVAAAFNIAPAMAREIVYENDEALYPWDWVEVEVCGPLRRCDRRTITVRVDIDYELMARARWQHMRKWVADNLKTAPPSKENQNA</sequence>
<keyword evidence="2" id="KW-1185">Reference proteome</keyword>
<dbReference type="AlphaFoldDB" id="A0A5E4YFW4"/>
<organism evidence="1 2">
    <name type="scientific">Pandoraea communis</name>
    <dbReference type="NCBI Taxonomy" id="2508297"/>
    <lineage>
        <taxon>Bacteria</taxon>
        <taxon>Pseudomonadati</taxon>
        <taxon>Pseudomonadota</taxon>
        <taxon>Betaproteobacteria</taxon>
        <taxon>Burkholderiales</taxon>
        <taxon>Burkholderiaceae</taxon>
        <taxon>Pandoraea</taxon>
    </lineage>
</organism>
<dbReference type="Proteomes" id="UP000383971">
    <property type="component" value="Unassembled WGS sequence"/>
</dbReference>
<proteinExistence type="predicted"/>